<keyword evidence="2" id="KW-1185">Reference proteome</keyword>
<dbReference type="AlphaFoldDB" id="A0A1M5V106"/>
<accession>A0A1M5V106</accession>
<proteinExistence type="predicted"/>
<dbReference type="Proteomes" id="UP000184047">
    <property type="component" value="Unassembled WGS sequence"/>
</dbReference>
<evidence type="ECO:0000313" key="1">
    <source>
        <dbReference type="EMBL" id="SHH68935.1"/>
    </source>
</evidence>
<evidence type="ECO:0000313" key="2">
    <source>
        <dbReference type="Proteomes" id="UP000184047"/>
    </source>
</evidence>
<name>A0A1M5V106_9FLAO</name>
<reference evidence="2" key="1">
    <citation type="submission" date="2016-11" db="EMBL/GenBank/DDBJ databases">
        <authorList>
            <person name="Varghese N."/>
            <person name="Submissions S."/>
        </authorList>
    </citation>
    <scope>NUCLEOTIDE SEQUENCE [LARGE SCALE GENOMIC DNA]</scope>
    <source>
        <strain evidence="2">DSM 19055</strain>
    </source>
</reference>
<gene>
    <name evidence="1" type="ORF">SAMN05421866_3491</name>
</gene>
<dbReference type="RefSeq" id="WP_139258896.1">
    <property type="nucleotide sequence ID" value="NZ_FQWT01000005.1"/>
</dbReference>
<organism evidence="1 2">
    <name type="scientific">Chryseobacterium oranimense</name>
    <dbReference type="NCBI Taxonomy" id="421058"/>
    <lineage>
        <taxon>Bacteria</taxon>
        <taxon>Pseudomonadati</taxon>
        <taxon>Bacteroidota</taxon>
        <taxon>Flavobacteriia</taxon>
        <taxon>Flavobacteriales</taxon>
        <taxon>Weeksellaceae</taxon>
        <taxon>Chryseobacterium group</taxon>
        <taxon>Chryseobacterium</taxon>
    </lineage>
</organism>
<dbReference type="STRING" id="421058.SAMN05421866_3491"/>
<dbReference type="EMBL" id="FQWT01000005">
    <property type="protein sequence ID" value="SHH68935.1"/>
    <property type="molecule type" value="Genomic_DNA"/>
</dbReference>
<dbReference type="OrthoDB" id="1273826at2"/>
<protein>
    <submittedName>
        <fullName evidence="1">Uncharacterized protein</fullName>
    </submittedName>
</protein>
<sequence>MKIKIIQPVSDRNDQSKMYEVGTELDLGAERNKAAVNKRVAVWVDNKSNEKVSIPTDKKKKVSKAGSVIIETKKSE</sequence>